<dbReference type="InterPro" id="IPR003213">
    <property type="entry name" value="Cyt_c_oxidase_su6B"/>
</dbReference>
<sequence>MQSAKDKAKDEKTKDKPKDAKKDSKGGKEAPKTSAAGDGGDVWPIKTTPYDPRFPNQNQSRNCYQNYLDYHRCLKVKNDDKEYCHWYQWAYTELCPKSW</sequence>
<dbReference type="InterPro" id="IPR048280">
    <property type="entry name" value="COX6B-like"/>
</dbReference>
<dbReference type="PANTHER" id="PTHR11387">
    <property type="entry name" value="CYTOCHROME C OXIDASE SUBUNIT 6B"/>
    <property type="match status" value="1"/>
</dbReference>
<feature type="non-terminal residue" evidence="5">
    <location>
        <position position="1"/>
    </location>
</feature>
<dbReference type="PROSITE" id="PS51808">
    <property type="entry name" value="CHCH"/>
    <property type="match status" value="1"/>
</dbReference>
<proteinExistence type="predicted"/>
<dbReference type="OrthoDB" id="1107506at2759"/>
<evidence type="ECO:0000313" key="5">
    <source>
        <dbReference type="EMBL" id="CAD7645028.1"/>
    </source>
</evidence>
<feature type="compositionally biased region" description="Basic and acidic residues" evidence="4">
    <location>
        <begin position="1"/>
        <end position="31"/>
    </location>
</feature>
<protein>
    <submittedName>
        <fullName evidence="5">Uncharacterized protein</fullName>
    </submittedName>
</protein>
<evidence type="ECO:0000256" key="2">
    <source>
        <dbReference type="ARBA" id="ARBA00023128"/>
    </source>
</evidence>
<keyword evidence="6" id="KW-1185">Reference proteome</keyword>
<reference evidence="5" key="1">
    <citation type="submission" date="2020-11" db="EMBL/GenBank/DDBJ databases">
        <authorList>
            <person name="Tran Van P."/>
        </authorList>
    </citation>
    <scope>NUCLEOTIDE SEQUENCE</scope>
</reference>
<dbReference type="Proteomes" id="UP000759131">
    <property type="component" value="Unassembled WGS sequence"/>
</dbReference>
<dbReference type="GO" id="GO:0045277">
    <property type="term" value="C:respiratory chain complex IV"/>
    <property type="evidence" value="ECO:0007669"/>
    <property type="project" value="InterPro"/>
</dbReference>
<keyword evidence="2" id="KW-0496">Mitochondrion</keyword>
<gene>
    <name evidence="5" type="ORF">OSB1V03_LOCUS20316</name>
</gene>
<evidence type="ECO:0000256" key="4">
    <source>
        <dbReference type="SAM" id="MobiDB-lite"/>
    </source>
</evidence>
<dbReference type="CDD" id="cd00926">
    <property type="entry name" value="Cyt_c_Oxidase_VIb"/>
    <property type="match status" value="1"/>
</dbReference>
<dbReference type="AlphaFoldDB" id="A0A7R9LNP7"/>
<keyword evidence="3" id="KW-1015">Disulfide bond</keyword>
<organism evidence="5">
    <name type="scientific">Medioppia subpectinata</name>
    <dbReference type="NCBI Taxonomy" id="1979941"/>
    <lineage>
        <taxon>Eukaryota</taxon>
        <taxon>Metazoa</taxon>
        <taxon>Ecdysozoa</taxon>
        <taxon>Arthropoda</taxon>
        <taxon>Chelicerata</taxon>
        <taxon>Arachnida</taxon>
        <taxon>Acari</taxon>
        <taxon>Acariformes</taxon>
        <taxon>Sarcoptiformes</taxon>
        <taxon>Oribatida</taxon>
        <taxon>Brachypylina</taxon>
        <taxon>Oppioidea</taxon>
        <taxon>Oppiidae</taxon>
        <taxon>Medioppia</taxon>
    </lineage>
</organism>
<dbReference type="Gene3D" id="1.10.10.140">
    <property type="entry name" value="Cytochrome c oxidase, subunit VIb"/>
    <property type="match status" value="1"/>
</dbReference>
<dbReference type="EMBL" id="CAJPIZ010033029">
    <property type="protein sequence ID" value="CAG2120369.1"/>
    <property type="molecule type" value="Genomic_DNA"/>
</dbReference>
<evidence type="ECO:0000313" key="6">
    <source>
        <dbReference type="Proteomes" id="UP000759131"/>
    </source>
</evidence>
<accession>A0A7R9LNP7</accession>
<dbReference type="SUPFAM" id="SSF47694">
    <property type="entry name" value="Cytochrome c oxidase subunit h"/>
    <property type="match status" value="1"/>
</dbReference>
<dbReference type="GO" id="GO:0005739">
    <property type="term" value="C:mitochondrion"/>
    <property type="evidence" value="ECO:0007669"/>
    <property type="project" value="UniProtKB-SubCell"/>
</dbReference>
<dbReference type="EMBL" id="OC887604">
    <property type="protein sequence ID" value="CAD7645028.1"/>
    <property type="molecule type" value="Genomic_DNA"/>
</dbReference>
<evidence type="ECO:0000256" key="1">
    <source>
        <dbReference type="ARBA" id="ARBA00004173"/>
    </source>
</evidence>
<feature type="region of interest" description="Disordered" evidence="4">
    <location>
        <begin position="1"/>
        <end position="57"/>
    </location>
</feature>
<dbReference type="InterPro" id="IPR036549">
    <property type="entry name" value="CX6/COA6-like_sf"/>
</dbReference>
<evidence type="ECO:0000256" key="3">
    <source>
        <dbReference type="ARBA" id="ARBA00023157"/>
    </source>
</evidence>
<name>A0A7R9LNP7_9ACAR</name>
<comment type="subcellular location">
    <subcellularLocation>
        <location evidence="1">Mitochondrion</location>
    </subcellularLocation>
</comment>
<dbReference type="Pfam" id="PF02297">
    <property type="entry name" value="COX6B"/>
    <property type="match status" value="1"/>
</dbReference>